<dbReference type="EMBL" id="BGZK01000482">
    <property type="protein sequence ID" value="GBP46415.1"/>
    <property type="molecule type" value="Genomic_DNA"/>
</dbReference>
<evidence type="ECO:0000256" key="1">
    <source>
        <dbReference type="SAM" id="MobiDB-lite"/>
    </source>
</evidence>
<evidence type="ECO:0000313" key="2">
    <source>
        <dbReference type="EMBL" id="GBP46415.1"/>
    </source>
</evidence>
<sequence>MEFGLTYKVLSGLDPPSLCGPVHCPSTPSPTRSRFLKSFTSDFYRVTRDSENDNAAGVWQIACIITAVGAGTSRRRQPPPEPSNIVPTK</sequence>
<protein>
    <submittedName>
        <fullName evidence="2">Uncharacterized protein</fullName>
    </submittedName>
</protein>
<gene>
    <name evidence="2" type="ORF">EVAR_36398_1</name>
</gene>
<accession>A0A4C1W8E3</accession>
<name>A0A4C1W8E3_EUMVA</name>
<feature type="region of interest" description="Disordered" evidence="1">
    <location>
        <begin position="70"/>
        <end position="89"/>
    </location>
</feature>
<evidence type="ECO:0000313" key="3">
    <source>
        <dbReference type="Proteomes" id="UP000299102"/>
    </source>
</evidence>
<proteinExistence type="predicted"/>
<keyword evidence="3" id="KW-1185">Reference proteome</keyword>
<comment type="caution">
    <text evidence="2">The sequence shown here is derived from an EMBL/GenBank/DDBJ whole genome shotgun (WGS) entry which is preliminary data.</text>
</comment>
<organism evidence="2 3">
    <name type="scientific">Eumeta variegata</name>
    <name type="common">Bagworm moth</name>
    <name type="synonym">Eumeta japonica</name>
    <dbReference type="NCBI Taxonomy" id="151549"/>
    <lineage>
        <taxon>Eukaryota</taxon>
        <taxon>Metazoa</taxon>
        <taxon>Ecdysozoa</taxon>
        <taxon>Arthropoda</taxon>
        <taxon>Hexapoda</taxon>
        <taxon>Insecta</taxon>
        <taxon>Pterygota</taxon>
        <taxon>Neoptera</taxon>
        <taxon>Endopterygota</taxon>
        <taxon>Lepidoptera</taxon>
        <taxon>Glossata</taxon>
        <taxon>Ditrysia</taxon>
        <taxon>Tineoidea</taxon>
        <taxon>Psychidae</taxon>
        <taxon>Oiketicinae</taxon>
        <taxon>Eumeta</taxon>
    </lineage>
</organism>
<reference evidence="2 3" key="1">
    <citation type="journal article" date="2019" name="Commun. Biol.">
        <title>The bagworm genome reveals a unique fibroin gene that provides high tensile strength.</title>
        <authorList>
            <person name="Kono N."/>
            <person name="Nakamura H."/>
            <person name="Ohtoshi R."/>
            <person name="Tomita M."/>
            <person name="Numata K."/>
            <person name="Arakawa K."/>
        </authorList>
    </citation>
    <scope>NUCLEOTIDE SEQUENCE [LARGE SCALE GENOMIC DNA]</scope>
</reference>
<dbReference type="Proteomes" id="UP000299102">
    <property type="component" value="Unassembled WGS sequence"/>
</dbReference>
<dbReference type="AlphaFoldDB" id="A0A4C1W8E3"/>